<keyword evidence="1" id="KW-0472">Membrane</keyword>
<dbReference type="InterPro" id="IPR002656">
    <property type="entry name" value="Acyl_transf_3_dom"/>
</dbReference>
<reference evidence="4 5" key="1">
    <citation type="submission" date="2018-06" db="EMBL/GenBank/DDBJ databases">
        <authorList>
            <consortium name="Pathogen Informatics"/>
            <person name="Doyle S."/>
        </authorList>
    </citation>
    <scope>NUCLEOTIDE SEQUENCE [LARGE SCALE GENOMIC DNA]</scope>
    <source>
        <strain evidence="4 5">NCTC13184</strain>
    </source>
</reference>
<feature type="transmembrane region" description="Helical" evidence="1">
    <location>
        <begin position="383"/>
        <end position="401"/>
    </location>
</feature>
<dbReference type="InterPro" id="IPR043968">
    <property type="entry name" value="SGNH"/>
</dbReference>
<keyword evidence="1" id="KW-0812">Transmembrane</keyword>
<dbReference type="Pfam" id="PF19040">
    <property type="entry name" value="SGNH"/>
    <property type="match status" value="1"/>
</dbReference>
<feature type="transmembrane region" description="Helical" evidence="1">
    <location>
        <begin position="422"/>
        <end position="444"/>
    </location>
</feature>
<feature type="transmembrane region" description="Helical" evidence="1">
    <location>
        <begin position="261"/>
        <end position="279"/>
    </location>
</feature>
<dbReference type="AlphaFoldDB" id="A0A378WZY8"/>
<dbReference type="PANTHER" id="PTHR23028:SF53">
    <property type="entry name" value="ACYL_TRANSF_3 DOMAIN-CONTAINING PROTEIN"/>
    <property type="match status" value="1"/>
</dbReference>
<dbReference type="GO" id="GO:0016020">
    <property type="term" value="C:membrane"/>
    <property type="evidence" value="ECO:0007669"/>
    <property type="project" value="TreeGrafter"/>
</dbReference>
<evidence type="ECO:0000313" key="4">
    <source>
        <dbReference type="EMBL" id="SUA45971.1"/>
    </source>
</evidence>
<evidence type="ECO:0000259" key="2">
    <source>
        <dbReference type="Pfam" id="PF01757"/>
    </source>
</evidence>
<evidence type="ECO:0000256" key="1">
    <source>
        <dbReference type="SAM" id="Phobius"/>
    </source>
</evidence>
<feature type="transmembrane region" description="Helical" evidence="1">
    <location>
        <begin position="286"/>
        <end position="303"/>
    </location>
</feature>
<dbReference type="GO" id="GO:0009103">
    <property type="term" value="P:lipopolysaccharide biosynthetic process"/>
    <property type="evidence" value="ECO:0007669"/>
    <property type="project" value="TreeGrafter"/>
</dbReference>
<feature type="transmembrane region" description="Helical" evidence="1">
    <location>
        <begin position="350"/>
        <end position="371"/>
    </location>
</feature>
<keyword evidence="1" id="KW-1133">Transmembrane helix</keyword>
<dbReference type="PANTHER" id="PTHR23028">
    <property type="entry name" value="ACETYLTRANSFERASE"/>
    <property type="match status" value="1"/>
</dbReference>
<feature type="transmembrane region" description="Helical" evidence="1">
    <location>
        <begin position="197"/>
        <end position="214"/>
    </location>
</feature>
<evidence type="ECO:0000313" key="5">
    <source>
        <dbReference type="Proteomes" id="UP000255082"/>
    </source>
</evidence>
<gene>
    <name evidence="4" type="primary">oatA_3</name>
    <name evidence="4" type="ORF">NCTC13184_04495</name>
</gene>
<sequence length="735" mass="78114">MVCACSSPPSCVGTGAPSREPAFRVVTGGIARARIAAPARPAPARSASGTADIAASSTTAYRGDLDGLRGVAIALVVVFHIWFGRVSGGVDVFLVLSGFFFTGLLVRRAERGAVGVGFTLRRTGRRLLPAMVVVLAAVVAATVHTRPYTQWSDLAGQTLASLFYYQNWRLATSWSDYLAADPSVSPLQHLWSMAVQGQFYLLALVVVAAVAAVLRHTGRTALLRPVLAGLIAPAAVASLLYATHGAATHQGWNYYDSGARLWELLAGAALALTGPVLLLPRMLRAATAFAGVVGVLVCGWVIVDGANRYPGPAALVPVLAAVAVIASGNNVAAAYMPWPNRILASRPAQWLGEVAYPLYLWHWPILIFYLAESGRPHAGLRGGALVVAVSLLLAWATHRLIEQPLRLGAPGAPPSSSPLYRRGAGAVVCAVAVAVVAATGAWQFGVVRMHPAQPARPLDPVLYPGAEALAAGAPTPQAPMRPTVLQAPGELPPPTLDGCIADWDTREVVTCTYGDASATRTLAVVGSSHAEHWVPALQELAAQHAFRIRVYLKMGCPLTLADDATYKGEPIPDCRDWSRAVLDRLAADRPEWVFTTGSRPRAGTGDETPPDYVDVWSALAERGLDTITIRDSPWLRHNEIRYAAADCLAGGGDPVSCGMRRSDALDPVDPQLEPASRYPNIFPIDLSDAFCDASVCPVVAGNILIYHDEHHLTSSYSRSLAGALGRELRPLLHWW</sequence>
<feature type="transmembrane region" description="Helical" evidence="1">
    <location>
        <begin position="67"/>
        <end position="83"/>
    </location>
</feature>
<feature type="domain" description="Acyltransferase 3" evidence="2">
    <location>
        <begin position="64"/>
        <end position="397"/>
    </location>
</feature>
<keyword evidence="4" id="KW-0012">Acyltransferase</keyword>
<organism evidence="4 5">
    <name type="scientific">Nocardia africana</name>
    <dbReference type="NCBI Taxonomy" id="134964"/>
    <lineage>
        <taxon>Bacteria</taxon>
        <taxon>Bacillati</taxon>
        <taxon>Actinomycetota</taxon>
        <taxon>Actinomycetes</taxon>
        <taxon>Mycobacteriales</taxon>
        <taxon>Nocardiaceae</taxon>
        <taxon>Nocardia</taxon>
    </lineage>
</organism>
<dbReference type="Pfam" id="PF01757">
    <property type="entry name" value="Acyl_transf_3"/>
    <property type="match status" value="1"/>
</dbReference>
<feature type="transmembrane region" description="Helical" evidence="1">
    <location>
        <begin position="315"/>
        <end position="338"/>
    </location>
</feature>
<feature type="transmembrane region" description="Helical" evidence="1">
    <location>
        <begin position="127"/>
        <end position="144"/>
    </location>
</feature>
<feature type="domain" description="SGNH" evidence="3">
    <location>
        <begin position="509"/>
        <end position="723"/>
    </location>
</feature>
<feature type="transmembrane region" description="Helical" evidence="1">
    <location>
        <begin position="221"/>
        <end position="241"/>
    </location>
</feature>
<dbReference type="GO" id="GO:0016747">
    <property type="term" value="F:acyltransferase activity, transferring groups other than amino-acyl groups"/>
    <property type="evidence" value="ECO:0007669"/>
    <property type="project" value="InterPro"/>
</dbReference>
<name>A0A378WZY8_9NOCA</name>
<dbReference type="EC" id="2.3.1.-" evidence="4"/>
<dbReference type="InterPro" id="IPR050879">
    <property type="entry name" value="Acyltransferase_3"/>
</dbReference>
<evidence type="ECO:0000259" key="3">
    <source>
        <dbReference type="Pfam" id="PF19040"/>
    </source>
</evidence>
<protein>
    <submittedName>
        <fullName evidence="4">O-acetyltransferase OatA</fullName>
        <ecNumber evidence="4">2.3.1.-</ecNumber>
    </submittedName>
</protein>
<dbReference type="EMBL" id="UGRU01000001">
    <property type="protein sequence ID" value="SUA45971.1"/>
    <property type="molecule type" value="Genomic_DNA"/>
</dbReference>
<dbReference type="Proteomes" id="UP000255082">
    <property type="component" value="Unassembled WGS sequence"/>
</dbReference>
<proteinExistence type="predicted"/>
<feature type="transmembrane region" description="Helical" evidence="1">
    <location>
        <begin position="89"/>
        <end position="106"/>
    </location>
</feature>
<accession>A0A378WZY8</accession>
<keyword evidence="4" id="KW-0808">Transferase</keyword>